<dbReference type="InterPro" id="IPR044878">
    <property type="entry name" value="UbiA_sf"/>
</dbReference>
<keyword evidence="4 7" id="KW-1133">Transmembrane helix</keyword>
<dbReference type="Gene3D" id="1.10.357.140">
    <property type="entry name" value="UbiA prenyltransferase"/>
    <property type="match status" value="1"/>
</dbReference>
<comment type="subcellular location">
    <subcellularLocation>
        <location evidence="1">Membrane</location>
        <topology evidence="1">Multi-pass membrane protein</topology>
    </subcellularLocation>
</comment>
<evidence type="ECO:0000256" key="4">
    <source>
        <dbReference type="ARBA" id="ARBA00022989"/>
    </source>
</evidence>
<keyword evidence="2" id="KW-1003">Cell membrane</keyword>
<feature type="transmembrane region" description="Helical" evidence="7">
    <location>
        <begin position="250"/>
        <end position="270"/>
    </location>
</feature>
<gene>
    <name evidence="8" type="ORF">SAMN03080610_02968</name>
</gene>
<dbReference type="GO" id="GO:0016020">
    <property type="term" value="C:membrane"/>
    <property type="evidence" value="ECO:0007669"/>
    <property type="project" value="UniProtKB-SubCell"/>
</dbReference>
<dbReference type="STRING" id="1120955.SAMN03080610_02968"/>
<keyword evidence="6" id="KW-0149">Chlorophyll biosynthesis</keyword>
<evidence type="ECO:0000313" key="9">
    <source>
        <dbReference type="Proteomes" id="UP000199347"/>
    </source>
</evidence>
<dbReference type="GO" id="GO:0015995">
    <property type="term" value="P:chlorophyll biosynthetic process"/>
    <property type="evidence" value="ECO:0007669"/>
    <property type="project" value="UniProtKB-KW"/>
</dbReference>
<reference evidence="8 9" key="1">
    <citation type="submission" date="2016-10" db="EMBL/GenBank/DDBJ databases">
        <authorList>
            <person name="de Groot N.N."/>
        </authorList>
    </citation>
    <scope>NUCLEOTIDE SEQUENCE [LARGE SCALE GENOMIC DNA]</scope>
    <source>
        <strain evidence="8 9">DSM 2698</strain>
    </source>
</reference>
<dbReference type="InterPro" id="IPR050475">
    <property type="entry name" value="Prenyltransferase_related"/>
</dbReference>
<evidence type="ECO:0000313" key="8">
    <source>
        <dbReference type="EMBL" id="SCZ43001.1"/>
    </source>
</evidence>
<evidence type="ECO:0000256" key="7">
    <source>
        <dbReference type="SAM" id="Phobius"/>
    </source>
</evidence>
<dbReference type="InterPro" id="IPR000537">
    <property type="entry name" value="UbiA_prenyltransferase"/>
</dbReference>
<dbReference type="PANTHER" id="PTHR42723:SF1">
    <property type="entry name" value="CHLOROPHYLL SYNTHASE, CHLOROPLASTIC"/>
    <property type="match status" value="1"/>
</dbReference>
<organism evidence="8 9">
    <name type="scientific">Afifella marina DSM 2698</name>
    <dbReference type="NCBI Taxonomy" id="1120955"/>
    <lineage>
        <taxon>Bacteria</taxon>
        <taxon>Pseudomonadati</taxon>
        <taxon>Pseudomonadota</taxon>
        <taxon>Alphaproteobacteria</taxon>
        <taxon>Hyphomicrobiales</taxon>
        <taxon>Afifellaceae</taxon>
        <taxon>Afifella</taxon>
    </lineage>
</organism>
<evidence type="ECO:0000256" key="2">
    <source>
        <dbReference type="ARBA" id="ARBA00022475"/>
    </source>
</evidence>
<proteinExistence type="predicted"/>
<dbReference type="InterPro" id="IPR006372">
    <property type="entry name" value="Chl_synth"/>
</dbReference>
<sequence>MPNDALPSVSFCDVIALSSLLIRSAVLLCNIRNVLATSGSDAGSPSQGGARFRRGGECKVELTVREAANTVPPMSRSASIASDTLTRPKPAAVLELLKPITWFAPMWAFGCGVVSSGVPISERWLVMVAGIVLAGPMVTATSQAANDWYDRHVDAINEPNRPIPSGRIPGRWGLYIALIWTALSLALAAFLGIWVFWAAVVGLILAWAYSAPPFRLKKNGWWGNSAVAACYEGLPWFTGAAVMVGGLPDWRIITLAALYSLGAHGIMTLNDFKAVEGDLKMGIRSLPAQLGVARAARFACFVMAFPQAIVIALLFSWGKPIYAAAVCVSLLVQFVLMARLLREPKEQAAWYNATGTTLYVLGMLISAFALRTIGA</sequence>
<feature type="transmembrane region" description="Helical" evidence="7">
    <location>
        <begin position="221"/>
        <end position="244"/>
    </location>
</feature>
<dbReference type="AlphaFoldDB" id="A0A1G5P1N6"/>
<dbReference type="EMBL" id="FMVW01000008">
    <property type="protein sequence ID" value="SCZ43001.1"/>
    <property type="molecule type" value="Genomic_DNA"/>
</dbReference>
<dbReference type="PANTHER" id="PTHR42723">
    <property type="entry name" value="CHLOROPHYLL SYNTHASE"/>
    <property type="match status" value="1"/>
</dbReference>
<dbReference type="NCBIfam" id="TIGR01476">
    <property type="entry name" value="chlor_syn_BchG"/>
    <property type="match status" value="1"/>
</dbReference>
<dbReference type="Proteomes" id="UP000199347">
    <property type="component" value="Unassembled WGS sequence"/>
</dbReference>
<evidence type="ECO:0000256" key="1">
    <source>
        <dbReference type="ARBA" id="ARBA00004141"/>
    </source>
</evidence>
<dbReference type="CDD" id="cd13958">
    <property type="entry name" value="PT_UbiA_chlorophyll"/>
    <property type="match status" value="1"/>
</dbReference>
<name>A0A1G5P1N6_AFIMA</name>
<feature type="transmembrane region" description="Helical" evidence="7">
    <location>
        <begin position="291"/>
        <end position="315"/>
    </location>
</feature>
<dbReference type="Gene3D" id="1.20.120.1780">
    <property type="entry name" value="UbiA prenyltransferase"/>
    <property type="match status" value="1"/>
</dbReference>
<feature type="transmembrane region" description="Helical" evidence="7">
    <location>
        <begin position="321"/>
        <end position="341"/>
    </location>
</feature>
<dbReference type="Pfam" id="PF01040">
    <property type="entry name" value="UbiA"/>
    <property type="match status" value="1"/>
</dbReference>
<keyword evidence="3 7" id="KW-0812">Transmembrane</keyword>
<dbReference type="NCBIfam" id="NF005742">
    <property type="entry name" value="PRK07566.1"/>
    <property type="match status" value="1"/>
</dbReference>
<accession>A0A1G5P1N6</accession>
<feature type="transmembrane region" description="Helical" evidence="7">
    <location>
        <begin position="348"/>
        <end position="370"/>
    </location>
</feature>
<dbReference type="GO" id="GO:0016765">
    <property type="term" value="F:transferase activity, transferring alkyl or aryl (other than methyl) groups"/>
    <property type="evidence" value="ECO:0007669"/>
    <property type="project" value="InterPro"/>
</dbReference>
<feature type="transmembrane region" description="Helical" evidence="7">
    <location>
        <begin position="176"/>
        <end position="209"/>
    </location>
</feature>
<keyword evidence="9" id="KW-1185">Reference proteome</keyword>
<protein>
    <submittedName>
        <fullName evidence="8">Chlorophyll synthase</fullName>
    </submittedName>
</protein>
<keyword evidence="5 7" id="KW-0472">Membrane</keyword>
<evidence type="ECO:0000256" key="6">
    <source>
        <dbReference type="ARBA" id="ARBA00023171"/>
    </source>
</evidence>
<evidence type="ECO:0000256" key="3">
    <source>
        <dbReference type="ARBA" id="ARBA00022692"/>
    </source>
</evidence>
<evidence type="ECO:0000256" key="5">
    <source>
        <dbReference type="ARBA" id="ARBA00023136"/>
    </source>
</evidence>